<dbReference type="Gene3D" id="3.40.50.410">
    <property type="entry name" value="von Willebrand factor, type A domain"/>
    <property type="match status" value="1"/>
</dbReference>
<evidence type="ECO:0000256" key="1">
    <source>
        <dbReference type="ARBA" id="ARBA00004498"/>
    </source>
</evidence>
<feature type="chain" id="PRO_5004866605" description="VWFA domain-containing protein" evidence="6">
    <location>
        <begin position="23"/>
        <end position="287"/>
    </location>
</feature>
<evidence type="ECO:0000259" key="7">
    <source>
        <dbReference type="PROSITE" id="PS50234"/>
    </source>
</evidence>
<evidence type="ECO:0000256" key="5">
    <source>
        <dbReference type="ARBA" id="ARBA00022889"/>
    </source>
</evidence>
<dbReference type="GO" id="GO:0007155">
    <property type="term" value="P:cell adhesion"/>
    <property type="evidence" value="ECO:0007669"/>
    <property type="project" value="UniProtKB-KW"/>
</dbReference>
<dbReference type="FunFam" id="3.40.50.410:FF:000026">
    <property type="entry name" value="Collagen, type VI, alpha 1"/>
    <property type="match status" value="1"/>
</dbReference>
<reference evidence="8" key="3">
    <citation type="submission" date="2025-09" db="UniProtKB">
        <authorList>
            <consortium name="Ensembl"/>
        </authorList>
    </citation>
    <scope>IDENTIFICATION</scope>
</reference>
<reference evidence="8" key="2">
    <citation type="submission" date="2025-08" db="UniProtKB">
        <authorList>
            <consortium name="Ensembl"/>
        </authorList>
    </citation>
    <scope>IDENTIFICATION</scope>
</reference>
<dbReference type="Ensembl" id="ENSLOCT00000011414.1">
    <property type="protein sequence ID" value="ENSLOCP00000011398.1"/>
    <property type="gene ID" value="ENSLOCG00000009343.1"/>
</dbReference>
<dbReference type="SUPFAM" id="SSF53300">
    <property type="entry name" value="vWA-like"/>
    <property type="match status" value="1"/>
</dbReference>
<evidence type="ECO:0000256" key="3">
    <source>
        <dbReference type="ARBA" id="ARBA00022530"/>
    </source>
</evidence>
<protein>
    <recommendedName>
        <fullName evidence="7">VWFA domain-containing protein</fullName>
    </recommendedName>
</protein>
<keyword evidence="5" id="KW-0130">Cell adhesion</keyword>
<dbReference type="PROSITE" id="PS50234">
    <property type="entry name" value="VWFA"/>
    <property type="match status" value="1"/>
</dbReference>
<dbReference type="PANTHER" id="PTHR24020:SF29">
    <property type="entry name" value="COLLAGEN ALPHA-2(VI) CHAIN"/>
    <property type="match status" value="1"/>
</dbReference>
<accession>W5MSN9</accession>
<evidence type="ECO:0000313" key="8">
    <source>
        <dbReference type="Ensembl" id="ENSLOCP00000011398.1"/>
    </source>
</evidence>
<dbReference type="InterPro" id="IPR036465">
    <property type="entry name" value="vWFA_dom_sf"/>
</dbReference>
<keyword evidence="6" id="KW-0732">Signal</keyword>
<name>W5MSN9_LEPOC</name>
<dbReference type="Pfam" id="PF00092">
    <property type="entry name" value="VWA"/>
    <property type="match status" value="1"/>
</dbReference>
<dbReference type="AlphaFoldDB" id="W5MSN9"/>
<dbReference type="GeneTree" id="ENSGT01030000235116"/>
<evidence type="ECO:0000256" key="4">
    <source>
        <dbReference type="ARBA" id="ARBA00022737"/>
    </source>
</evidence>
<dbReference type="HOGENOM" id="CLU_971598_0_0_1"/>
<keyword evidence="3" id="KW-0272">Extracellular matrix</keyword>
<dbReference type="EMBL" id="AHAT01004804">
    <property type="status" value="NOT_ANNOTATED_CDS"/>
    <property type="molecule type" value="Genomic_DNA"/>
</dbReference>
<evidence type="ECO:0000313" key="9">
    <source>
        <dbReference type="Proteomes" id="UP000018468"/>
    </source>
</evidence>
<dbReference type="Bgee" id="ENSLOCG00000009343">
    <property type="expression patterns" value="Expressed in larva and 3 other cell types or tissues"/>
</dbReference>
<feature type="domain" description="VWFA" evidence="7">
    <location>
        <begin position="45"/>
        <end position="236"/>
    </location>
</feature>
<reference evidence="9" key="1">
    <citation type="submission" date="2011-12" db="EMBL/GenBank/DDBJ databases">
        <title>The Draft Genome of Lepisosteus oculatus.</title>
        <authorList>
            <consortium name="The Broad Institute Genome Assembly &amp; Analysis Group"/>
            <consortium name="Computational R&amp;D Group"/>
            <consortium name="and Sequencing Platform"/>
            <person name="Di Palma F."/>
            <person name="Alfoldi J."/>
            <person name="Johnson J."/>
            <person name="Berlin A."/>
            <person name="Gnerre S."/>
            <person name="Jaffe D."/>
            <person name="MacCallum I."/>
            <person name="Young S."/>
            <person name="Walker B.J."/>
            <person name="Lander E.S."/>
            <person name="Lindblad-Toh K."/>
        </authorList>
    </citation>
    <scope>NUCLEOTIDE SEQUENCE [LARGE SCALE GENOMIC DNA]</scope>
</reference>
<keyword evidence="2" id="KW-0964">Secreted</keyword>
<keyword evidence="9" id="KW-1185">Reference proteome</keyword>
<dbReference type="SMART" id="SM00327">
    <property type="entry name" value="VWA"/>
    <property type="match status" value="1"/>
</dbReference>
<comment type="subcellular location">
    <subcellularLocation>
        <location evidence="1">Secreted</location>
        <location evidence="1">Extracellular space</location>
        <location evidence="1">Extracellular matrix</location>
    </subcellularLocation>
</comment>
<evidence type="ECO:0000256" key="6">
    <source>
        <dbReference type="SAM" id="SignalP"/>
    </source>
</evidence>
<dbReference type="STRING" id="7918.ENSLOCP00000011398"/>
<sequence length="287" mass="32004">MFIMKDLLKTAFLLWTLQLSVQDPAAENLVLRPGNVNGMQDCPINVYFTIDTSESVALKEYPWGSQVEELKVFLRMFVQKLQSTTLLAKQVQWSYGGLHFSDRVEVFSQVTSEASIFLARVNAISYIGRGTFIDCALRNMTEQVQRGMLGSRHRLQFAVVLTDGHITGSPCGGVQQAAEAAKAAGIKIFVVATSSDTMENELKHIASSPVELYRKDYLAFPSTSRESAVNRITDAMVKEGEYECVEQGCLRSEGPHGPKGSKGVKVRIRIINLFFYFYFAVSFELSI</sequence>
<dbReference type="InParanoid" id="W5MSN9"/>
<proteinExistence type="predicted"/>
<feature type="signal peptide" evidence="6">
    <location>
        <begin position="1"/>
        <end position="22"/>
    </location>
</feature>
<keyword evidence="4" id="KW-0677">Repeat</keyword>
<dbReference type="OMA" id="HTHENRK"/>
<dbReference type="InterPro" id="IPR002035">
    <property type="entry name" value="VWF_A"/>
</dbReference>
<dbReference type="InterPro" id="IPR050525">
    <property type="entry name" value="ECM_Assembly_Org"/>
</dbReference>
<dbReference type="PANTHER" id="PTHR24020">
    <property type="entry name" value="COLLAGEN ALPHA"/>
    <property type="match status" value="1"/>
</dbReference>
<dbReference type="Proteomes" id="UP000018468">
    <property type="component" value="Linkage group LG11"/>
</dbReference>
<organism evidence="8 9">
    <name type="scientific">Lepisosteus oculatus</name>
    <name type="common">Spotted gar</name>
    <dbReference type="NCBI Taxonomy" id="7918"/>
    <lineage>
        <taxon>Eukaryota</taxon>
        <taxon>Metazoa</taxon>
        <taxon>Chordata</taxon>
        <taxon>Craniata</taxon>
        <taxon>Vertebrata</taxon>
        <taxon>Euteleostomi</taxon>
        <taxon>Actinopterygii</taxon>
        <taxon>Neopterygii</taxon>
        <taxon>Holostei</taxon>
        <taxon>Semionotiformes</taxon>
        <taxon>Lepisosteidae</taxon>
        <taxon>Lepisosteus</taxon>
    </lineage>
</organism>
<evidence type="ECO:0000256" key="2">
    <source>
        <dbReference type="ARBA" id="ARBA00022525"/>
    </source>
</evidence>
<dbReference type="eggNOG" id="KOG3544">
    <property type="taxonomic scope" value="Eukaryota"/>
</dbReference>